<dbReference type="Pfam" id="PF09323">
    <property type="entry name" value="DUF1980"/>
    <property type="match status" value="1"/>
</dbReference>
<dbReference type="InterPro" id="IPR048493">
    <property type="entry name" value="DUF1980_N"/>
</dbReference>
<feature type="transmembrane region" description="Helical" evidence="1">
    <location>
        <begin position="101"/>
        <end position="122"/>
    </location>
</feature>
<evidence type="ECO:0000259" key="3">
    <source>
        <dbReference type="Pfam" id="PF21537"/>
    </source>
</evidence>
<feature type="domain" description="DUF1980" evidence="3">
    <location>
        <begin position="164"/>
        <end position="300"/>
    </location>
</feature>
<comment type="caution">
    <text evidence="4">The sequence shown here is derived from an EMBL/GenBank/DDBJ whole genome shotgun (WGS) entry which is preliminary data.</text>
</comment>
<keyword evidence="1" id="KW-0472">Membrane</keyword>
<sequence>MSYPMIKMNAAVIHNFLRAFILLGFAALIVYLEVSGEILLYVTPKLTIYLDIAAGGLLIVGGFQLYISIVSLKRPVIVCDCNHDHDHGHSHELPTSLGKNVIIYSLFLLPLVFGAVLPNTALAGSLAQKKGMNLGGVSLNQSTAPADLVELDGNEDPALKEKFKTSIYNRDYAKLGMLLYQQDQVEMKDQWYIEKLQALNTFVDNFQSKPIKITGFVYREDGMPDSQFIIGRLGMTHCIADISPYGIIAETAQAGQYANDSWITVTGTIDQTTYHGQKVMKIMIDKIDKATAPSVPYVYPDWDFAAKL</sequence>
<dbReference type="NCBIfam" id="TIGR03943">
    <property type="entry name" value="TIGR03943 family putative permease subunit"/>
    <property type="match status" value="1"/>
</dbReference>
<feature type="transmembrane region" description="Helical" evidence="1">
    <location>
        <begin position="12"/>
        <end position="34"/>
    </location>
</feature>
<protein>
    <submittedName>
        <fullName evidence="4">TIGR03943 family protein</fullName>
    </submittedName>
</protein>
<organism evidence="4 5">
    <name type="scientific">Paenibacillus planticolens</name>
    <dbReference type="NCBI Taxonomy" id="2654976"/>
    <lineage>
        <taxon>Bacteria</taxon>
        <taxon>Bacillati</taxon>
        <taxon>Bacillota</taxon>
        <taxon>Bacilli</taxon>
        <taxon>Bacillales</taxon>
        <taxon>Paenibacillaceae</taxon>
        <taxon>Paenibacillus</taxon>
    </lineage>
</organism>
<proteinExistence type="predicted"/>
<evidence type="ECO:0000313" key="4">
    <source>
        <dbReference type="EMBL" id="NOU99823.1"/>
    </source>
</evidence>
<dbReference type="PANTHER" id="PTHR40047:SF1">
    <property type="entry name" value="UPF0703 PROTEIN YCGQ"/>
    <property type="match status" value="1"/>
</dbReference>
<dbReference type="InterPro" id="IPR015402">
    <property type="entry name" value="DUF1980"/>
</dbReference>
<accession>A0ABX1ZM31</accession>
<evidence type="ECO:0000256" key="1">
    <source>
        <dbReference type="SAM" id="Phobius"/>
    </source>
</evidence>
<keyword evidence="5" id="KW-1185">Reference proteome</keyword>
<evidence type="ECO:0000259" key="2">
    <source>
        <dbReference type="Pfam" id="PF09323"/>
    </source>
</evidence>
<dbReference type="InterPro" id="IPR048447">
    <property type="entry name" value="DUF1980_C"/>
</dbReference>
<reference evidence="4 5" key="1">
    <citation type="submission" date="2019-10" db="EMBL/GenBank/DDBJ databases">
        <title>Description of Paenibacillus pedi sp. nov.</title>
        <authorList>
            <person name="Carlier A."/>
            <person name="Qi S."/>
        </authorList>
    </citation>
    <scope>NUCLEOTIDE SEQUENCE [LARGE SCALE GENOMIC DNA]</scope>
    <source>
        <strain evidence="4 5">LMG 31457</strain>
    </source>
</reference>
<dbReference type="PANTHER" id="PTHR40047">
    <property type="entry name" value="UPF0703 PROTEIN YCGQ"/>
    <property type="match status" value="1"/>
</dbReference>
<dbReference type="InterPro" id="IPR052955">
    <property type="entry name" value="UPF0703_membrane_permease"/>
</dbReference>
<dbReference type="EMBL" id="WHNZ01000015">
    <property type="protein sequence ID" value="NOU99823.1"/>
    <property type="molecule type" value="Genomic_DNA"/>
</dbReference>
<dbReference type="Pfam" id="PF21537">
    <property type="entry name" value="DUF1980_C"/>
    <property type="match status" value="1"/>
</dbReference>
<gene>
    <name evidence="4" type="ORF">GC097_07330</name>
</gene>
<keyword evidence="1" id="KW-0812">Transmembrane</keyword>
<keyword evidence="1" id="KW-1133">Transmembrane helix</keyword>
<name>A0ABX1ZM31_9BACL</name>
<dbReference type="Proteomes" id="UP000618579">
    <property type="component" value="Unassembled WGS sequence"/>
</dbReference>
<evidence type="ECO:0000313" key="5">
    <source>
        <dbReference type="Proteomes" id="UP000618579"/>
    </source>
</evidence>
<feature type="transmembrane region" description="Helical" evidence="1">
    <location>
        <begin position="46"/>
        <end position="67"/>
    </location>
</feature>
<feature type="domain" description="DUF1980" evidence="2">
    <location>
        <begin position="17"/>
        <end position="133"/>
    </location>
</feature>